<keyword evidence="3" id="KW-1185">Reference proteome</keyword>
<evidence type="ECO:0000256" key="1">
    <source>
        <dbReference type="SAM" id="Phobius"/>
    </source>
</evidence>
<dbReference type="AlphaFoldDB" id="A0A366H4B8"/>
<keyword evidence="1" id="KW-0812">Transmembrane</keyword>
<evidence type="ECO:0000313" key="3">
    <source>
        <dbReference type="Proteomes" id="UP000253426"/>
    </source>
</evidence>
<evidence type="ECO:0008006" key="4">
    <source>
        <dbReference type="Google" id="ProtNLM"/>
    </source>
</evidence>
<name>A0A366H4B8_9BACT</name>
<dbReference type="OrthoDB" id="195960at2"/>
<protein>
    <recommendedName>
        <fullName evidence="4">Prepilin-type N-terminal cleavage/methylation domain-containing protein</fullName>
    </recommendedName>
</protein>
<dbReference type="Proteomes" id="UP000253426">
    <property type="component" value="Unassembled WGS sequence"/>
</dbReference>
<organism evidence="2 3">
    <name type="scientific">Roseimicrobium gellanilyticum</name>
    <dbReference type="NCBI Taxonomy" id="748857"/>
    <lineage>
        <taxon>Bacteria</taxon>
        <taxon>Pseudomonadati</taxon>
        <taxon>Verrucomicrobiota</taxon>
        <taxon>Verrucomicrobiia</taxon>
        <taxon>Verrucomicrobiales</taxon>
        <taxon>Verrucomicrobiaceae</taxon>
        <taxon>Roseimicrobium</taxon>
    </lineage>
</organism>
<feature type="transmembrane region" description="Helical" evidence="1">
    <location>
        <begin position="30"/>
        <end position="50"/>
    </location>
</feature>
<proteinExistence type="predicted"/>
<sequence length="164" mass="18379">MNLPLAARSYARTSAPRRVGGLRARMGRGYLLLELLLAMTIFSLTVVSLAQSLHMALQTSGILNRENDIRIAMRSFLEEVRRKPLAELTQTYTDPRLGVTFNSVPEELTLKDRNGTVLRDLHKLRVVASYEASGEMREEVLEVWVYKTATEGRGGQQQSGSQSQ</sequence>
<keyword evidence="1" id="KW-1133">Transmembrane helix</keyword>
<accession>A0A366H4B8</accession>
<gene>
    <name evidence="2" type="ORF">DES53_12058</name>
</gene>
<keyword evidence="1" id="KW-0472">Membrane</keyword>
<dbReference type="EMBL" id="QNRR01000020">
    <property type="protein sequence ID" value="RBP35689.1"/>
    <property type="molecule type" value="Genomic_DNA"/>
</dbReference>
<reference evidence="2 3" key="1">
    <citation type="submission" date="2018-06" db="EMBL/GenBank/DDBJ databases">
        <title>Genomic Encyclopedia of Type Strains, Phase IV (KMG-IV): sequencing the most valuable type-strain genomes for metagenomic binning, comparative biology and taxonomic classification.</title>
        <authorList>
            <person name="Goeker M."/>
        </authorList>
    </citation>
    <scope>NUCLEOTIDE SEQUENCE [LARGE SCALE GENOMIC DNA]</scope>
    <source>
        <strain evidence="2 3">DSM 25532</strain>
    </source>
</reference>
<dbReference type="RefSeq" id="WP_113962235.1">
    <property type="nucleotide sequence ID" value="NZ_QNRR01000020.1"/>
</dbReference>
<evidence type="ECO:0000313" key="2">
    <source>
        <dbReference type="EMBL" id="RBP35689.1"/>
    </source>
</evidence>
<comment type="caution">
    <text evidence="2">The sequence shown here is derived from an EMBL/GenBank/DDBJ whole genome shotgun (WGS) entry which is preliminary data.</text>
</comment>